<dbReference type="EMBL" id="JAIVFL010000001">
    <property type="protein sequence ID" value="MCI4674777.1"/>
    <property type="molecule type" value="Genomic_DNA"/>
</dbReference>
<gene>
    <name evidence="2" type="ORF">K9U37_07585</name>
</gene>
<comment type="caution">
    <text evidence="2">The sequence shown here is derived from an EMBL/GenBank/DDBJ whole genome shotgun (WGS) entry which is preliminary data.</text>
</comment>
<name>A0ABS9YUF4_9MYCO</name>
<dbReference type="SUPFAM" id="SSF143120">
    <property type="entry name" value="YefM-like"/>
    <property type="match status" value="1"/>
</dbReference>
<protein>
    <submittedName>
        <fullName evidence="2">Type II toxin-antitoxin system prevent-host-death family antitoxin</fullName>
    </submittedName>
</protein>
<evidence type="ECO:0000313" key="3">
    <source>
        <dbReference type="Proteomes" id="UP001139068"/>
    </source>
</evidence>
<dbReference type="Gene3D" id="3.40.1620.10">
    <property type="entry name" value="YefM-like domain"/>
    <property type="match status" value="1"/>
</dbReference>
<dbReference type="InterPro" id="IPR036165">
    <property type="entry name" value="YefM-like_sf"/>
</dbReference>
<proteinExistence type="inferred from homology"/>
<evidence type="ECO:0000256" key="1">
    <source>
        <dbReference type="ARBA" id="ARBA00009981"/>
    </source>
</evidence>
<organism evidence="2 3">
    <name type="scientific">Candidatus Mycolicibacterium alkanivorans</name>
    <dbReference type="NCBI Taxonomy" id="2954114"/>
    <lineage>
        <taxon>Bacteria</taxon>
        <taxon>Bacillati</taxon>
        <taxon>Actinomycetota</taxon>
        <taxon>Actinomycetes</taxon>
        <taxon>Mycobacteriales</taxon>
        <taxon>Mycobacteriaceae</taxon>
        <taxon>Mycolicibacterium</taxon>
    </lineage>
</organism>
<dbReference type="RefSeq" id="WP_243071169.1">
    <property type="nucleotide sequence ID" value="NZ_JAIVFL010000001.1"/>
</dbReference>
<comment type="similarity">
    <text evidence="1">Belongs to the phD/YefM antitoxin family.</text>
</comment>
<keyword evidence="3" id="KW-1185">Reference proteome</keyword>
<sequence>MSLTLSLRLRLVVLTDFVCGGRRISTQRVADCSTPCYNRAMAKTIAQRELRNQNAKVIEAVAAGETFIVTRNGEPVAELRPIRADRRTFIARDEVVALAAAGVRIDHRQFRADLDRLIDQGL</sequence>
<reference evidence="2" key="1">
    <citation type="journal article" date="2022" name="ISME J.">
        <title>Identification of active gaseous-alkane degraders at natural gas seeps.</title>
        <authorList>
            <person name="Farhan Ul Haque M."/>
            <person name="Hernandez M."/>
            <person name="Crombie A.T."/>
            <person name="Murrell J.C."/>
        </authorList>
    </citation>
    <scope>NUCLEOTIDE SEQUENCE</scope>
    <source>
        <strain evidence="2">ANDR5</strain>
    </source>
</reference>
<dbReference type="Proteomes" id="UP001139068">
    <property type="component" value="Unassembled WGS sequence"/>
</dbReference>
<evidence type="ECO:0000313" key="2">
    <source>
        <dbReference type="EMBL" id="MCI4674777.1"/>
    </source>
</evidence>
<dbReference type="NCBIfam" id="TIGR01552">
    <property type="entry name" value="phd_fam"/>
    <property type="match status" value="1"/>
</dbReference>
<accession>A0ABS9YUF4</accession>